<dbReference type="Proteomes" id="UP000187203">
    <property type="component" value="Unassembled WGS sequence"/>
</dbReference>
<dbReference type="EMBL" id="AWUE01016555">
    <property type="protein sequence ID" value="OMO90401.1"/>
    <property type="molecule type" value="Genomic_DNA"/>
</dbReference>
<dbReference type="AlphaFoldDB" id="A0A1R3J6G1"/>
<comment type="caution">
    <text evidence="1">The sequence shown here is derived from an EMBL/GenBank/DDBJ whole genome shotgun (WGS) entry which is preliminary data.</text>
</comment>
<protein>
    <submittedName>
        <fullName evidence="1">Dynein heavy chain</fullName>
    </submittedName>
</protein>
<reference evidence="2" key="1">
    <citation type="submission" date="2013-09" db="EMBL/GenBank/DDBJ databases">
        <title>Corchorus olitorius genome sequencing.</title>
        <authorList>
            <person name="Alam M."/>
            <person name="Haque M.S."/>
            <person name="Islam M.S."/>
            <person name="Emdad E.M."/>
            <person name="Islam M.M."/>
            <person name="Ahmed B."/>
            <person name="Halim A."/>
            <person name="Hossen Q.M.M."/>
            <person name="Hossain M.Z."/>
            <person name="Ahmed R."/>
            <person name="Khan M.M."/>
            <person name="Islam R."/>
            <person name="Rashid M.M."/>
            <person name="Khan S.A."/>
            <person name="Rahman M.S."/>
            <person name="Alam M."/>
            <person name="Yahiya A.S."/>
            <person name="Khan M.S."/>
            <person name="Azam M.S."/>
            <person name="Haque T."/>
            <person name="Lashkar M.Z.H."/>
            <person name="Akhand A.I."/>
            <person name="Morshed G."/>
            <person name="Roy S."/>
            <person name="Uddin K.S."/>
            <person name="Rabeya T."/>
            <person name="Hossain A.S."/>
            <person name="Chowdhury A."/>
            <person name="Snigdha A.R."/>
            <person name="Mortoza M.S."/>
            <person name="Matin S.A."/>
            <person name="Hoque S.M.E."/>
            <person name="Islam M.K."/>
            <person name="Roy D.K."/>
            <person name="Haider R."/>
            <person name="Moosa M.M."/>
            <person name="Elias S.M."/>
            <person name="Hasan A.M."/>
            <person name="Jahan S."/>
            <person name="Shafiuddin M."/>
            <person name="Mahmood N."/>
            <person name="Shommy N.S."/>
        </authorList>
    </citation>
    <scope>NUCLEOTIDE SEQUENCE [LARGE SCALE GENOMIC DNA]</scope>
    <source>
        <strain evidence="2">cv. O-4</strain>
    </source>
</reference>
<keyword evidence="2" id="KW-1185">Reference proteome</keyword>
<gene>
    <name evidence="1" type="ORF">COLO4_19199</name>
</gene>
<evidence type="ECO:0000313" key="1">
    <source>
        <dbReference type="EMBL" id="OMO90401.1"/>
    </source>
</evidence>
<proteinExistence type="predicted"/>
<name>A0A1R3J6G1_9ROSI</name>
<sequence length="87" mass="9588">MAPHSTKIEYILELANGHSALLGKPARKHELVRSFMRRSSPFEKPLCKLRKLSTENKGIYLVVLSPFDDGIGARGGSRIVGLGDRAK</sequence>
<accession>A0A1R3J6G1</accession>
<evidence type="ECO:0000313" key="2">
    <source>
        <dbReference type="Proteomes" id="UP000187203"/>
    </source>
</evidence>
<organism evidence="1 2">
    <name type="scientific">Corchorus olitorius</name>
    <dbReference type="NCBI Taxonomy" id="93759"/>
    <lineage>
        <taxon>Eukaryota</taxon>
        <taxon>Viridiplantae</taxon>
        <taxon>Streptophyta</taxon>
        <taxon>Embryophyta</taxon>
        <taxon>Tracheophyta</taxon>
        <taxon>Spermatophyta</taxon>
        <taxon>Magnoliopsida</taxon>
        <taxon>eudicotyledons</taxon>
        <taxon>Gunneridae</taxon>
        <taxon>Pentapetalae</taxon>
        <taxon>rosids</taxon>
        <taxon>malvids</taxon>
        <taxon>Malvales</taxon>
        <taxon>Malvaceae</taxon>
        <taxon>Grewioideae</taxon>
        <taxon>Apeibeae</taxon>
        <taxon>Corchorus</taxon>
    </lineage>
</organism>